<evidence type="ECO:0000256" key="1">
    <source>
        <dbReference type="SAM" id="MobiDB-lite"/>
    </source>
</evidence>
<reference evidence="2 3" key="1">
    <citation type="journal article" date="2018" name="J. Microbiol.">
        <title>Baekduia soli gen. nov., sp. nov., a novel bacterium isolated from the soil of Baekdu Mountain and proposal of a novel family name, Baekduiaceae fam. nov.</title>
        <authorList>
            <person name="An D.S."/>
            <person name="Siddiqi M.Z."/>
            <person name="Kim K.H."/>
            <person name="Yu H.S."/>
            <person name="Im W.T."/>
        </authorList>
    </citation>
    <scope>NUCLEOTIDE SEQUENCE [LARGE SCALE GENOMIC DNA]</scope>
    <source>
        <strain evidence="2 3">BR7-21</strain>
    </source>
</reference>
<name>A0A5B8UBG2_9ACTN</name>
<gene>
    <name evidence="2" type="ORF">FSW04_24280</name>
</gene>
<feature type="compositionally biased region" description="Low complexity" evidence="1">
    <location>
        <begin position="42"/>
        <end position="55"/>
    </location>
</feature>
<protein>
    <submittedName>
        <fullName evidence="2">Uncharacterized protein</fullName>
    </submittedName>
</protein>
<dbReference type="RefSeq" id="WP_146922980.1">
    <property type="nucleotide sequence ID" value="NZ_CP042430.1"/>
</dbReference>
<feature type="region of interest" description="Disordered" evidence="1">
    <location>
        <begin position="40"/>
        <end position="71"/>
    </location>
</feature>
<proteinExistence type="predicted"/>
<accession>A0A5B8UBG2</accession>
<evidence type="ECO:0000313" key="3">
    <source>
        <dbReference type="Proteomes" id="UP000321805"/>
    </source>
</evidence>
<sequence>MTDPGRRAAAHRSARRRLIALLLARGDIGAELLRESRTVTLAGPGAPARPDAPDGSAEDDPRAAVRAPASG</sequence>
<dbReference type="KEGG" id="bsol:FSW04_24280"/>
<keyword evidence="3" id="KW-1185">Reference proteome</keyword>
<dbReference type="Proteomes" id="UP000321805">
    <property type="component" value="Chromosome"/>
</dbReference>
<evidence type="ECO:0000313" key="2">
    <source>
        <dbReference type="EMBL" id="QEC50395.1"/>
    </source>
</evidence>
<dbReference type="EMBL" id="CP042430">
    <property type="protein sequence ID" value="QEC50395.1"/>
    <property type="molecule type" value="Genomic_DNA"/>
</dbReference>
<dbReference type="AlphaFoldDB" id="A0A5B8UBG2"/>
<organism evidence="2 3">
    <name type="scientific">Baekduia soli</name>
    <dbReference type="NCBI Taxonomy" id="496014"/>
    <lineage>
        <taxon>Bacteria</taxon>
        <taxon>Bacillati</taxon>
        <taxon>Actinomycetota</taxon>
        <taxon>Thermoleophilia</taxon>
        <taxon>Solirubrobacterales</taxon>
        <taxon>Baekduiaceae</taxon>
        <taxon>Baekduia</taxon>
    </lineage>
</organism>